<keyword evidence="2" id="KW-1133">Transmembrane helix</keyword>
<comment type="caution">
    <text evidence="3">The sequence shown here is derived from an EMBL/GenBank/DDBJ whole genome shotgun (WGS) entry which is preliminary data.</text>
</comment>
<evidence type="ECO:0000313" key="3">
    <source>
        <dbReference type="EMBL" id="MBP2414717.1"/>
    </source>
</evidence>
<keyword evidence="2" id="KW-0812">Transmembrane</keyword>
<keyword evidence="2" id="KW-0472">Membrane</keyword>
<keyword evidence="4" id="KW-1185">Reference proteome</keyword>
<feature type="transmembrane region" description="Helical" evidence="2">
    <location>
        <begin position="100"/>
        <end position="118"/>
    </location>
</feature>
<evidence type="ECO:0008006" key="5">
    <source>
        <dbReference type="Google" id="ProtNLM"/>
    </source>
</evidence>
<reference evidence="3 4" key="1">
    <citation type="submission" date="2021-03" db="EMBL/GenBank/DDBJ databases">
        <title>Sequencing the genomes of 1000 actinobacteria strains.</title>
        <authorList>
            <person name="Klenk H.-P."/>
        </authorList>
    </citation>
    <scope>NUCLEOTIDE SEQUENCE [LARGE SCALE GENOMIC DNA]</scope>
    <source>
        <strain evidence="3 4">DSM 16005</strain>
    </source>
</reference>
<proteinExistence type="predicted"/>
<name>A0ABS4Z1Y8_9MICC</name>
<protein>
    <recommendedName>
        <fullName evidence="5">DUF3995 domain-containing protein</fullName>
    </recommendedName>
</protein>
<dbReference type="EMBL" id="JAGIOI010000001">
    <property type="protein sequence ID" value="MBP2414717.1"/>
    <property type="molecule type" value="Genomic_DNA"/>
</dbReference>
<evidence type="ECO:0000313" key="4">
    <source>
        <dbReference type="Proteomes" id="UP000711614"/>
    </source>
</evidence>
<feature type="transmembrane region" description="Helical" evidence="2">
    <location>
        <begin position="184"/>
        <end position="205"/>
    </location>
</feature>
<feature type="transmembrane region" description="Helical" evidence="2">
    <location>
        <begin position="234"/>
        <end position="252"/>
    </location>
</feature>
<evidence type="ECO:0000256" key="2">
    <source>
        <dbReference type="SAM" id="Phobius"/>
    </source>
</evidence>
<feature type="transmembrane region" description="Helical" evidence="2">
    <location>
        <begin position="60"/>
        <end position="79"/>
    </location>
</feature>
<feature type="region of interest" description="Disordered" evidence="1">
    <location>
        <begin position="146"/>
        <end position="175"/>
    </location>
</feature>
<accession>A0ABS4Z1Y8</accession>
<dbReference type="RefSeq" id="WP_209682970.1">
    <property type="nucleotide sequence ID" value="NZ_JAGIOI010000001.1"/>
</dbReference>
<feature type="transmembrane region" description="Helical" evidence="2">
    <location>
        <begin position="124"/>
        <end position="142"/>
    </location>
</feature>
<organism evidence="3 4">
    <name type="scientific">Arthrobacter stackebrandtii</name>
    <dbReference type="NCBI Taxonomy" id="272161"/>
    <lineage>
        <taxon>Bacteria</taxon>
        <taxon>Bacillati</taxon>
        <taxon>Actinomycetota</taxon>
        <taxon>Actinomycetes</taxon>
        <taxon>Micrococcales</taxon>
        <taxon>Micrococcaceae</taxon>
        <taxon>Arthrobacter</taxon>
    </lineage>
</organism>
<evidence type="ECO:0000256" key="1">
    <source>
        <dbReference type="SAM" id="MobiDB-lite"/>
    </source>
</evidence>
<sequence length="254" mass="26633">MAGPVAGSSRDGGTPARHAAAVSGTALVRGPGELRHSLPWLLILFITAGFHFYRGVPVDGWIFLSAGLVLGADTARLHVRRQPAHLAAGEGRPPRMSGRAPVWTMLAVGVGAAVVVVLAPPGSLGIPAVVGLVGVAMQLVAWPQSRSPARPRTGDAAQQAGGRAAREPGTGEVHAHAPKPLRRAAWWCAAVLLFLALWELGNYFADMLDPAGAWAFPPLTDLLQPLFDNDASRWLMMIVWLAASAGLVRSAVKP</sequence>
<dbReference type="Proteomes" id="UP000711614">
    <property type="component" value="Unassembled WGS sequence"/>
</dbReference>
<gene>
    <name evidence="3" type="ORF">JOF48_003516</name>
</gene>